<sequence length="29" mass="3279">MRYDSIFKPSKSFSSSTNSSQVNYLGYIA</sequence>
<reference evidence="1" key="2">
    <citation type="journal article" date="2015" name="Fish Shellfish Immunol.">
        <title>Early steps in the European eel (Anguilla anguilla)-Vibrio vulnificus interaction in the gills: Role of the RtxA13 toxin.</title>
        <authorList>
            <person name="Callol A."/>
            <person name="Pajuelo D."/>
            <person name="Ebbesson L."/>
            <person name="Teles M."/>
            <person name="MacKenzie S."/>
            <person name="Amaro C."/>
        </authorList>
    </citation>
    <scope>NUCLEOTIDE SEQUENCE</scope>
</reference>
<dbReference type="AlphaFoldDB" id="A0A0E9T763"/>
<proteinExistence type="predicted"/>
<evidence type="ECO:0000313" key="1">
    <source>
        <dbReference type="EMBL" id="JAH49481.1"/>
    </source>
</evidence>
<dbReference type="EMBL" id="GBXM01059096">
    <property type="protein sequence ID" value="JAH49481.1"/>
    <property type="molecule type" value="Transcribed_RNA"/>
</dbReference>
<protein>
    <submittedName>
        <fullName evidence="1">Uncharacterized protein</fullName>
    </submittedName>
</protein>
<organism evidence="1">
    <name type="scientific">Anguilla anguilla</name>
    <name type="common">European freshwater eel</name>
    <name type="synonym">Muraena anguilla</name>
    <dbReference type="NCBI Taxonomy" id="7936"/>
    <lineage>
        <taxon>Eukaryota</taxon>
        <taxon>Metazoa</taxon>
        <taxon>Chordata</taxon>
        <taxon>Craniata</taxon>
        <taxon>Vertebrata</taxon>
        <taxon>Euteleostomi</taxon>
        <taxon>Actinopterygii</taxon>
        <taxon>Neopterygii</taxon>
        <taxon>Teleostei</taxon>
        <taxon>Anguilliformes</taxon>
        <taxon>Anguillidae</taxon>
        <taxon>Anguilla</taxon>
    </lineage>
</organism>
<name>A0A0E9T763_ANGAN</name>
<reference evidence="1" key="1">
    <citation type="submission" date="2014-11" db="EMBL/GenBank/DDBJ databases">
        <authorList>
            <person name="Amaro Gonzalez C."/>
        </authorList>
    </citation>
    <scope>NUCLEOTIDE SEQUENCE</scope>
</reference>
<accession>A0A0E9T763</accession>